<keyword evidence="2" id="KW-1185">Reference proteome</keyword>
<dbReference type="Proteomes" id="UP001529510">
    <property type="component" value="Unassembled WGS sequence"/>
</dbReference>
<accession>A0ABD0N5E1</accession>
<gene>
    <name evidence="1" type="ORF">M9458_049801</name>
</gene>
<proteinExistence type="predicted"/>
<dbReference type="AlphaFoldDB" id="A0ABD0N5E1"/>
<feature type="non-terminal residue" evidence="1">
    <location>
        <position position="1"/>
    </location>
</feature>
<feature type="non-terminal residue" evidence="1">
    <location>
        <position position="68"/>
    </location>
</feature>
<evidence type="ECO:0000313" key="1">
    <source>
        <dbReference type="EMBL" id="KAL0155538.1"/>
    </source>
</evidence>
<name>A0ABD0N5E1_CIRMR</name>
<sequence length="68" mass="7395">ELQCSYAEISSEEPEAVLKKVLLSQQSDRYKRAQAFISVQGLQPDAVARLITTAVLEGLLASSQEGET</sequence>
<protein>
    <submittedName>
        <fullName evidence="1">Uncharacterized protein</fullName>
    </submittedName>
</protein>
<organism evidence="1 2">
    <name type="scientific">Cirrhinus mrigala</name>
    <name type="common">Mrigala</name>
    <dbReference type="NCBI Taxonomy" id="683832"/>
    <lineage>
        <taxon>Eukaryota</taxon>
        <taxon>Metazoa</taxon>
        <taxon>Chordata</taxon>
        <taxon>Craniata</taxon>
        <taxon>Vertebrata</taxon>
        <taxon>Euteleostomi</taxon>
        <taxon>Actinopterygii</taxon>
        <taxon>Neopterygii</taxon>
        <taxon>Teleostei</taxon>
        <taxon>Ostariophysi</taxon>
        <taxon>Cypriniformes</taxon>
        <taxon>Cyprinidae</taxon>
        <taxon>Labeoninae</taxon>
        <taxon>Labeonini</taxon>
        <taxon>Cirrhinus</taxon>
    </lineage>
</organism>
<reference evidence="1 2" key="1">
    <citation type="submission" date="2024-05" db="EMBL/GenBank/DDBJ databases">
        <title>Genome sequencing and assembly of Indian major carp, Cirrhinus mrigala (Hamilton, 1822).</title>
        <authorList>
            <person name="Mohindra V."/>
            <person name="Chowdhury L.M."/>
            <person name="Lal K."/>
            <person name="Jena J.K."/>
        </authorList>
    </citation>
    <scope>NUCLEOTIDE SEQUENCE [LARGE SCALE GENOMIC DNA]</scope>
    <source>
        <strain evidence="1">CM1030</strain>
        <tissue evidence="1">Blood</tissue>
    </source>
</reference>
<dbReference type="EMBL" id="JAMKFB020000025">
    <property type="protein sequence ID" value="KAL0155538.1"/>
    <property type="molecule type" value="Genomic_DNA"/>
</dbReference>
<comment type="caution">
    <text evidence="1">The sequence shown here is derived from an EMBL/GenBank/DDBJ whole genome shotgun (WGS) entry which is preliminary data.</text>
</comment>
<evidence type="ECO:0000313" key="2">
    <source>
        <dbReference type="Proteomes" id="UP001529510"/>
    </source>
</evidence>